<proteinExistence type="predicted"/>
<sequence length="23" mass="2629">MAERHRQIARLASIRLLCSSCIT</sequence>
<protein>
    <submittedName>
        <fullName evidence="1">Uncharacterized protein</fullName>
    </submittedName>
</protein>
<reference evidence="1 2" key="1">
    <citation type="journal article" date="2020" name="Mol. Biol. Evol.">
        <title>Distinct Expression and Methylation Patterns for Genes with Different Fates following a Single Whole-Genome Duplication in Flowering Plants.</title>
        <authorList>
            <person name="Shi T."/>
            <person name="Rahmani R.S."/>
            <person name="Gugger P.F."/>
            <person name="Wang M."/>
            <person name="Li H."/>
            <person name="Zhang Y."/>
            <person name="Li Z."/>
            <person name="Wang Q."/>
            <person name="Van de Peer Y."/>
            <person name="Marchal K."/>
            <person name="Chen J."/>
        </authorList>
    </citation>
    <scope>NUCLEOTIDE SEQUENCE [LARGE SCALE GENOMIC DNA]</scope>
    <source>
        <tissue evidence="1">Leaf</tissue>
    </source>
</reference>
<gene>
    <name evidence="1" type="ORF">HUJ06_006412</name>
</gene>
<dbReference type="Proteomes" id="UP000607653">
    <property type="component" value="Unassembled WGS sequence"/>
</dbReference>
<accession>A0A822YSZ6</accession>
<keyword evidence="2" id="KW-1185">Reference proteome</keyword>
<dbReference type="AlphaFoldDB" id="A0A822YSZ6"/>
<dbReference type="EMBL" id="DUZY01000004">
    <property type="protein sequence ID" value="DAD35772.1"/>
    <property type="molecule type" value="Genomic_DNA"/>
</dbReference>
<comment type="caution">
    <text evidence="1">The sequence shown here is derived from an EMBL/GenBank/DDBJ whole genome shotgun (WGS) entry which is preliminary data.</text>
</comment>
<evidence type="ECO:0000313" key="2">
    <source>
        <dbReference type="Proteomes" id="UP000607653"/>
    </source>
</evidence>
<name>A0A822YSZ6_NELNU</name>
<evidence type="ECO:0000313" key="1">
    <source>
        <dbReference type="EMBL" id="DAD35772.1"/>
    </source>
</evidence>
<organism evidence="1 2">
    <name type="scientific">Nelumbo nucifera</name>
    <name type="common">Sacred lotus</name>
    <dbReference type="NCBI Taxonomy" id="4432"/>
    <lineage>
        <taxon>Eukaryota</taxon>
        <taxon>Viridiplantae</taxon>
        <taxon>Streptophyta</taxon>
        <taxon>Embryophyta</taxon>
        <taxon>Tracheophyta</taxon>
        <taxon>Spermatophyta</taxon>
        <taxon>Magnoliopsida</taxon>
        <taxon>Proteales</taxon>
        <taxon>Nelumbonaceae</taxon>
        <taxon>Nelumbo</taxon>
    </lineage>
</organism>